<dbReference type="Proteomes" id="UP001432027">
    <property type="component" value="Unassembled WGS sequence"/>
</dbReference>
<sequence length="130" mass="14439">IQGGFVEATMSACWEVYELCLDTKVWTIRDAVVSQAIRTELRSGTRWECHGVVRGRMHLRLHIIGGGEADNVYLTSLQITGHNSMQLASPSYPARPMRIYASGSCSPLLSTMYRSTLVIGTRVFFIDAAK</sequence>
<gene>
    <name evidence="1" type="ORF">PENTCL1PPCAC_15464</name>
</gene>
<accession>A0AAV5TDB3</accession>
<evidence type="ECO:0008006" key="3">
    <source>
        <dbReference type="Google" id="ProtNLM"/>
    </source>
</evidence>
<comment type="caution">
    <text evidence="1">The sequence shown here is derived from an EMBL/GenBank/DDBJ whole genome shotgun (WGS) entry which is preliminary data.</text>
</comment>
<proteinExistence type="predicted"/>
<organism evidence="1 2">
    <name type="scientific">Pristionchus entomophagus</name>
    <dbReference type="NCBI Taxonomy" id="358040"/>
    <lineage>
        <taxon>Eukaryota</taxon>
        <taxon>Metazoa</taxon>
        <taxon>Ecdysozoa</taxon>
        <taxon>Nematoda</taxon>
        <taxon>Chromadorea</taxon>
        <taxon>Rhabditida</taxon>
        <taxon>Rhabditina</taxon>
        <taxon>Diplogasteromorpha</taxon>
        <taxon>Diplogasteroidea</taxon>
        <taxon>Neodiplogasteridae</taxon>
        <taxon>Pristionchus</taxon>
    </lineage>
</organism>
<evidence type="ECO:0000313" key="1">
    <source>
        <dbReference type="EMBL" id="GMS93289.1"/>
    </source>
</evidence>
<feature type="non-terminal residue" evidence="1">
    <location>
        <position position="1"/>
    </location>
</feature>
<keyword evidence="2" id="KW-1185">Reference proteome</keyword>
<protein>
    <recommendedName>
        <fullName evidence="3">F5/8 type C domain-containing protein</fullName>
    </recommendedName>
</protein>
<evidence type="ECO:0000313" key="2">
    <source>
        <dbReference type="Proteomes" id="UP001432027"/>
    </source>
</evidence>
<reference evidence="1" key="1">
    <citation type="submission" date="2023-10" db="EMBL/GenBank/DDBJ databases">
        <title>Genome assembly of Pristionchus species.</title>
        <authorList>
            <person name="Yoshida K."/>
            <person name="Sommer R.J."/>
        </authorList>
    </citation>
    <scope>NUCLEOTIDE SEQUENCE</scope>
    <source>
        <strain evidence="1">RS0144</strain>
    </source>
</reference>
<dbReference type="EMBL" id="BTSX01000004">
    <property type="protein sequence ID" value="GMS93289.1"/>
    <property type="molecule type" value="Genomic_DNA"/>
</dbReference>
<feature type="non-terminal residue" evidence="1">
    <location>
        <position position="130"/>
    </location>
</feature>
<dbReference type="AlphaFoldDB" id="A0AAV5TDB3"/>
<name>A0AAV5TDB3_9BILA</name>